<keyword evidence="2" id="KW-1185">Reference proteome</keyword>
<comment type="caution">
    <text evidence="1">The sequence shown here is derived from an EMBL/GenBank/DDBJ whole genome shotgun (WGS) entry which is preliminary data.</text>
</comment>
<accession>A0ABQ4NSW4</accession>
<dbReference type="EMBL" id="BPFB01000064">
    <property type="protein sequence ID" value="GIU02387.1"/>
    <property type="molecule type" value="Genomic_DNA"/>
</dbReference>
<protein>
    <submittedName>
        <fullName evidence="1">Uncharacterized protein</fullName>
    </submittedName>
</protein>
<gene>
    <name evidence="1" type="ORF">TUM4630_33890</name>
</gene>
<name>A0ABQ4NSW4_9GAMM</name>
<evidence type="ECO:0000313" key="1">
    <source>
        <dbReference type="EMBL" id="GIU02387.1"/>
    </source>
</evidence>
<evidence type="ECO:0000313" key="2">
    <source>
        <dbReference type="Proteomes" id="UP000761574"/>
    </source>
</evidence>
<dbReference type="Proteomes" id="UP000761574">
    <property type="component" value="Unassembled WGS sequence"/>
</dbReference>
<organism evidence="1 2">
    <name type="scientific">Shewanella algidipiscicola</name>
    <dbReference type="NCBI Taxonomy" id="614070"/>
    <lineage>
        <taxon>Bacteria</taxon>
        <taxon>Pseudomonadati</taxon>
        <taxon>Pseudomonadota</taxon>
        <taxon>Gammaproteobacteria</taxon>
        <taxon>Alteromonadales</taxon>
        <taxon>Shewanellaceae</taxon>
        <taxon>Shewanella</taxon>
    </lineage>
</organism>
<reference evidence="1 2" key="1">
    <citation type="submission" date="2021-05" db="EMBL/GenBank/DDBJ databases">
        <title>Molecular characterization for Shewanella algae harboring chromosomal blaOXA-55-like strains isolated from clinical and environment sample.</title>
        <authorList>
            <person name="Ohama Y."/>
            <person name="Aoki K."/>
            <person name="Harada S."/>
            <person name="Moriya K."/>
            <person name="Ishii Y."/>
            <person name="Tateda K."/>
        </authorList>
    </citation>
    <scope>NUCLEOTIDE SEQUENCE [LARGE SCALE GENOMIC DNA]</scope>
    <source>
        <strain evidence="1 2">LMG 23746</strain>
    </source>
</reference>
<sequence>MDEHSGIKLPAQLDVLRRWPSDDAINDYRCGVNSSYHRTYHVEKSKFKDEDGTSMAETT</sequence>
<proteinExistence type="predicted"/>